<sequence>MGLYVAESGPASGIPVIFLHGAAASGSMWDAQSRYLANDLRCLVVDLPGHGESVNVAWESLDDAARRVADVIEGRAGGRASVVGLSLGGYVAIHLGQAAPHLVAGMIVSGVSVVPASFGTRVWQRGQLMARYTSVRRLVSPATRTVGGHDSGADDRPDPAAALPRMISKRIADEVINFRLPDRPPQFDCALLAVAGEHESREVLGSLRPLADRFTPSWAKYVPEAGHAWHVEQPELFNAMVHSWVTERLLPPKLRDPEPWMG</sequence>
<dbReference type="Pfam" id="PF12697">
    <property type="entry name" value="Abhydrolase_6"/>
    <property type="match status" value="1"/>
</dbReference>
<accession>A0A329QJA2</accession>
<protein>
    <recommendedName>
        <fullName evidence="1">AB hydrolase-1 domain-containing protein</fullName>
    </recommendedName>
</protein>
<organism evidence="2 3">
    <name type="scientific">Phytoactinopolyspora halophila</name>
    <dbReference type="NCBI Taxonomy" id="1981511"/>
    <lineage>
        <taxon>Bacteria</taxon>
        <taxon>Bacillati</taxon>
        <taxon>Actinomycetota</taxon>
        <taxon>Actinomycetes</taxon>
        <taxon>Jiangellales</taxon>
        <taxon>Jiangellaceae</taxon>
        <taxon>Phytoactinopolyspora</taxon>
    </lineage>
</organism>
<dbReference type="Gene3D" id="3.40.50.1820">
    <property type="entry name" value="alpha/beta hydrolase"/>
    <property type="match status" value="1"/>
</dbReference>
<gene>
    <name evidence="2" type="ORF">DPM12_16520</name>
</gene>
<dbReference type="OrthoDB" id="3519228at2"/>
<evidence type="ECO:0000259" key="1">
    <source>
        <dbReference type="Pfam" id="PF12697"/>
    </source>
</evidence>
<proteinExistence type="predicted"/>
<dbReference type="EMBL" id="QMIG01000020">
    <property type="protein sequence ID" value="RAW11442.1"/>
    <property type="molecule type" value="Genomic_DNA"/>
</dbReference>
<comment type="caution">
    <text evidence="2">The sequence shown here is derived from an EMBL/GenBank/DDBJ whole genome shotgun (WGS) entry which is preliminary data.</text>
</comment>
<name>A0A329QJA2_9ACTN</name>
<feature type="domain" description="AB hydrolase-1" evidence="1">
    <location>
        <begin position="16"/>
        <end position="239"/>
    </location>
</feature>
<dbReference type="GO" id="GO:0003824">
    <property type="term" value="F:catalytic activity"/>
    <property type="evidence" value="ECO:0007669"/>
    <property type="project" value="UniProtKB-ARBA"/>
</dbReference>
<dbReference type="RefSeq" id="WP_112259453.1">
    <property type="nucleotide sequence ID" value="NZ_QMIG01000020.1"/>
</dbReference>
<evidence type="ECO:0000313" key="3">
    <source>
        <dbReference type="Proteomes" id="UP000250462"/>
    </source>
</evidence>
<reference evidence="2 3" key="1">
    <citation type="submission" date="2018-06" db="EMBL/GenBank/DDBJ databases">
        <title>Phytoactinopolyspora halophila sp. nov., a novel halophilic actinomycete isolated from a saline soil in China.</title>
        <authorList>
            <person name="Tang S.-K."/>
        </authorList>
    </citation>
    <scope>NUCLEOTIDE SEQUENCE [LARGE SCALE GENOMIC DNA]</scope>
    <source>
        <strain evidence="2 3">YIM 96934</strain>
    </source>
</reference>
<dbReference type="InterPro" id="IPR000073">
    <property type="entry name" value="AB_hydrolase_1"/>
</dbReference>
<dbReference type="SUPFAM" id="SSF53474">
    <property type="entry name" value="alpha/beta-Hydrolases"/>
    <property type="match status" value="1"/>
</dbReference>
<dbReference type="PANTHER" id="PTHR43798">
    <property type="entry name" value="MONOACYLGLYCEROL LIPASE"/>
    <property type="match status" value="1"/>
</dbReference>
<dbReference type="InterPro" id="IPR029058">
    <property type="entry name" value="AB_hydrolase_fold"/>
</dbReference>
<keyword evidence="3" id="KW-1185">Reference proteome</keyword>
<dbReference type="AlphaFoldDB" id="A0A329QJA2"/>
<dbReference type="Proteomes" id="UP000250462">
    <property type="component" value="Unassembled WGS sequence"/>
</dbReference>
<evidence type="ECO:0000313" key="2">
    <source>
        <dbReference type="EMBL" id="RAW11442.1"/>
    </source>
</evidence>
<dbReference type="InterPro" id="IPR050266">
    <property type="entry name" value="AB_hydrolase_sf"/>
</dbReference>